<dbReference type="RefSeq" id="WP_315735835.1">
    <property type="nucleotide sequence ID" value="NZ_JAVYII010000011.1"/>
</dbReference>
<proteinExistence type="predicted"/>
<evidence type="ECO:0000256" key="3">
    <source>
        <dbReference type="ARBA" id="ARBA00022475"/>
    </source>
</evidence>
<keyword evidence="4" id="KW-0410">Iron transport</keyword>
<evidence type="ECO:0000256" key="9">
    <source>
        <dbReference type="ARBA" id="ARBA00023136"/>
    </source>
</evidence>
<protein>
    <submittedName>
        <fullName evidence="11">ABC transporter ATP-binding protein</fullName>
    </submittedName>
</protein>
<dbReference type="PROSITE" id="PS50893">
    <property type="entry name" value="ABC_TRANSPORTER_2"/>
    <property type="match status" value="1"/>
</dbReference>
<comment type="subcellular location">
    <subcellularLocation>
        <location evidence="1">Cell membrane</location>
        <topology evidence="1">Peripheral membrane protein</topology>
    </subcellularLocation>
</comment>
<evidence type="ECO:0000256" key="1">
    <source>
        <dbReference type="ARBA" id="ARBA00004202"/>
    </source>
</evidence>
<accession>A0ABU3Q293</accession>
<keyword evidence="8" id="KW-0406">Ion transport</keyword>
<dbReference type="InterPro" id="IPR003439">
    <property type="entry name" value="ABC_transporter-like_ATP-bd"/>
</dbReference>
<sequence>MSRPSRVAAPAPAAAPVLAADGVTVGYRDRTILEGLSLPVEAGTITALVGPNGSGKSTLLGALARVLRPRRGAVLLDGASLAELGSRQVARRLALLPQSATVPAGATAWEVVEQGRFPQRGAWSMLRRADDPVVAQALAVTGIEHLAHRRVAELSGGERQRVWIAMAVAQQTDLLLLDEPTTFLDVRHQLDLMRLVGTLRERGVTIVMVLHDLNQAARYADRVVALRDGAVVADGAPADVVTPALLADVFGIDAVVTPDPVSGRPHFHAR</sequence>
<feature type="domain" description="ABC transporter" evidence="10">
    <location>
        <begin position="18"/>
        <end position="253"/>
    </location>
</feature>
<gene>
    <name evidence="11" type="ORF">RDV89_19420</name>
</gene>
<dbReference type="PROSITE" id="PS00211">
    <property type="entry name" value="ABC_TRANSPORTER_1"/>
    <property type="match status" value="1"/>
</dbReference>
<name>A0ABU3Q293_9ACTN</name>
<dbReference type="SMART" id="SM00382">
    <property type="entry name" value="AAA"/>
    <property type="match status" value="1"/>
</dbReference>
<evidence type="ECO:0000259" key="10">
    <source>
        <dbReference type="PROSITE" id="PS50893"/>
    </source>
</evidence>
<keyword evidence="5" id="KW-0547">Nucleotide-binding</keyword>
<evidence type="ECO:0000256" key="4">
    <source>
        <dbReference type="ARBA" id="ARBA00022496"/>
    </source>
</evidence>
<keyword evidence="2" id="KW-0813">Transport</keyword>
<dbReference type="EMBL" id="JAVYII010000011">
    <property type="protein sequence ID" value="MDT9595266.1"/>
    <property type="molecule type" value="Genomic_DNA"/>
</dbReference>
<dbReference type="Proteomes" id="UP001268542">
    <property type="component" value="Unassembled WGS sequence"/>
</dbReference>
<evidence type="ECO:0000313" key="12">
    <source>
        <dbReference type="Proteomes" id="UP001268542"/>
    </source>
</evidence>
<keyword evidence="6 11" id="KW-0067">ATP-binding</keyword>
<keyword evidence="9" id="KW-0472">Membrane</keyword>
<dbReference type="Pfam" id="PF00005">
    <property type="entry name" value="ABC_tran"/>
    <property type="match status" value="1"/>
</dbReference>
<dbReference type="PANTHER" id="PTHR42771">
    <property type="entry name" value="IRON(3+)-HYDROXAMATE IMPORT ATP-BINDING PROTEIN FHUC"/>
    <property type="match status" value="1"/>
</dbReference>
<dbReference type="InterPro" id="IPR027417">
    <property type="entry name" value="P-loop_NTPase"/>
</dbReference>
<evidence type="ECO:0000256" key="7">
    <source>
        <dbReference type="ARBA" id="ARBA00023004"/>
    </source>
</evidence>
<dbReference type="InterPro" id="IPR017871">
    <property type="entry name" value="ABC_transporter-like_CS"/>
</dbReference>
<dbReference type="InterPro" id="IPR003593">
    <property type="entry name" value="AAA+_ATPase"/>
</dbReference>
<keyword evidence="12" id="KW-1185">Reference proteome</keyword>
<comment type="caution">
    <text evidence="11">The sequence shown here is derived from an EMBL/GenBank/DDBJ whole genome shotgun (WGS) entry which is preliminary data.</text>
</comment>
<keyword evidence="7" id="KW-0408">Iron</keyword>
<evidence type="ECO:0000256" key="5">
    <source>
        <dbReference type="ARBA" id="ARBA00022741"/>
    </source>
</evidence>
<reference evidence="11 12" key="1">
    <citation type="submission" date="2023-08" db="EMBL/GenBank/DDBJ databases">
        <title>Nocardioides seae sp. nov., a bacterium isolated from a soil.</title>
        <authorList>
            <person name="Wang X."/>
        </authorList>
    </citation>
    <scope>NUCLEOTIDE SEQUENCE [LARGE SCALE GENOMIC DNA]</scope>
    <source>
        <strain evidence="11 12">YZH12</strain>
    </source>
</reference>
<evidence type="ECO:0000313" key="11">
    <source>
        <dbReference type="EMBL" id="MDT9595266.1"/>
    </source>
</evidence>
<evidence type="ECO:0000256" key="8">
    <source>
        <dbReference type="ARBA" id="ARBA00023065"/>
    </source>
</evidence>
<dbReference type="CDD" id="cd03214">
    <property type="entry name" value="ABC_Iron-Siderophores_B12_Hemin"/>
    <property type="match status" value="1"/>
</dbReference>
<evidence type="ECO:0000256" key="6">
    <source>
        <dbReference type="ARBA" id="ARBA00022840"/>
    </source>
</evidence>
<organism evidence="11 12">
    <name type="scientific">Nocardioides imazamoxiresistens</name>
    <dbReference type="NCBI Taxonomy" id="3231893"/>
    <lineage>
        <taxon>Bacteria</taxon>
        <taxon>Bacillati</taxon>
        <taxon>Actinomycetota</taxon>
        <taxon>Actinomycetes</taxon>
        <taxon>Propionibacteriales</taxon>
        <taxon>Nocardioidaceae</taxon>
        <taxon>Nocardioides</taxon>
    </lineage>
</organism>
<dbReference type="SUPFAM" id="SSF52540">
    <property type="entry name" value="P-loop containing nucleoside triphosphate hydrolases"/>
    <property type="match status" value="1"/>
</dbReference>
<evidence type="ECO:0000256" key="2">
    <source>
        <dbReference type="ARBA" id="ARBA00022448"/>
    </source>
</evidence>
<dbReference type="InterPro" id="IPR051535">
    <property type="entry name" value="Siderophore_ABC-ATPase"/>
</dbReference>
<keyword evidence="3" id="KW-1003">Cell membrane</keyword>
<dbReference type="GO" id="GO:0005524">
    <property type="term" value="F:ATP binding"/>
    <property type="evidence" value="ECO:0007669"/>
    <property type="project" value="UniProtKB-KW"/>
</dbReference>
<dbReference type="PANTHER" id="PTHR42771:SF2">
    <property type="entry name" value="IRON(3+)-HYDROXAMATE IMPORT ATP-BINDING PROTEIN FHUC"/>
    <property type="match status" value="1"/>
</dbReference>
<dbReference type="Gene3D" id="3.40.50.300">
    <property type="entry name" value="P-loop containing nucleotide triphosphate hydrolases"/>
    <property type="match status" value="1"/>
</dbReference>